<dbReference type="InterPro" id="IPR027417">
    <property type="entry name" value="P-loop_NTPase"/>
</dbReference>
<dbReference type="RefSeq" id="WP_379882652.1">
    <property type="nucleotide sequence ID" value="NZ_JBHPON010000002.1"/>
</dbReference>
<evidence type="ECO:0000313" key="15">
    <source>
        <dbReference type="Proteomes" id="UP001596116"/>
    </source>
</evidence>
<evidence type="ECO:0000256" key="10">
    <source>
        <dbReference type="HAMAP-Rule" id="MF_00185"/>
    </source>
</evidence>
<dbReference type="PANTHER" id="PTHR11088:SF60">
    <property type="entry name" value="TRNA DIMETHYLALLYLTRANSFERASE"/>
    <property type="match status" value="1"/>
</dbReference>
<dbReference type="InterPro" id="IPR039657">
    <property type="entry name" value="Dimethylallyltransferase"/>
</dbReference>
<dbReference type="Gene3D" id="1.10.20.140">
    <property type="match status" value="1"/>
</dbReference>
<comment type="cofactor">
    <cofactor evidence="1 10">
        <name>Mg(2+)</name>
        <dbReference type="ChEBI" id="CHEBI:18420"/>
    </cofactor>
</comment>
<comment type="catalytic activity">
    <reaction evidence="9 10 11">
        <text>adenosine(37) in tRNA + dimethylallyl diphosphate = N(6)-dimethylallyladenosine(37) in tRNA + diphosphate</text>
        <dbReference type="Rhea" id="RHEA:26482"/>
        <dbReference type="Rhea" id="RHEA-COMP:10162"/>
        <dbReference type="Rhea" id="RHEA-COMP:10375"/>
        <dbReference type="ChEBI" id="CHEBI:33019"/>
        <dbReference type="ChEBI" id="CHEBI:57623"/>
        <dbReference type="ChEBI" id="CHEBI:74411"/>
        <dbReference type="ChEBI" id="CHEBI:74415"/>
        <dbReference type="EC" id="2.5.1.75"/>
    </reaction>
</comment>
<feature type="site" description="Interaction with substrate tRNA" evidence="10">
    <location>
        <position position="124"/>
    </location>
</feature>
<accession>A0ABW1KXL3</accession>
<keyword evidence="4 10" id="KW-0808">Transferase</keyword>
<evidence type="ECO:0000256" key="12">
    <source>
        <dbReference type="RuleBase" id="RU003784"/>
    </source>
</evidence>
<evidence type="ECO:0000256" key="1">
    <source>
        <dbReference type="ARBA" id="ARBA00001946"/>
    </source>
</evidence>
<evidence type="ECO:0000256" key="8">
    <source>
        <dbReference type="ARBA" id="ARBA00022842"/>
    </source>
</evidence>
<reference evidence="14 15" key="1">
    <citation type="submission" date="2024-09" db="EMBL/GenBank/DDBJ databases">
        <authorList>
            <person name="Zhang Z.-H."/>
        </authorList>
    </citation>
    <scope>NUCLEOTIDE SEQUENCE [LARGE SCALE GENOMIC DNA]</scope>
    <source>
        <strain evidence="14 15">HHTR114</strain>
    </source>
</reference>
<keyword evidence="8 10" id="KW-0460">Magnesium</keyword>
<evidence type="ECO:0000256" key="7">
    <source>
        <dbReference type="ARBA" id="ARBA00022840"/>
    </source>
</evidence>
<feature type="binding site" evidence="10">
    <location>
        <begin position="13"/>
        <end position="18"/>
    </location>
    <ligand>
        <name>substrate</name>
    </ligand>
</feature>
<gene>
    <name evidence="10 14" type="primary">miaA</name>
    <name evidence="14" type="ORF">ACFMB1_11235</name>
</gene>
<evidence type="ECO:0000256" key="11">
    <source>
        <dbReference type="RuleBase" id="RU003783"/>
    </source>
</evidence>
<dbReference type="EC" id="2.5.1.75" evidence="10"/>
<comment type="caution">
    <text evidence="14">The sequence shown here is derived from an EMBL/GenBank/DDBJ whole genome shotgun (WGS) entry which is preliminary data.</text>
</comment>
<evidence type="ECO:0000256" key="5">
    <source>
        <dbReference type="ARBA" id="ARBA00022694"/>
    </source>
</evidence>
<dbReference type="SUPFAM" id="SSF52540">
    <property type="entry name" value="P-loop containing nucleoside triphosphate hydrolases"/>
    <property type="match status" value="2"/>
</dbReference>
<name>A0ABW1KXL3_9PROT</name>
<sequence length="307" mass="33548">MNKPGLIFIAGPTASGKSATAIALAGALNGEIINADAMQVYNDLNIITARPTAREEAIAPHHLYGALDASERCSAGRWSRLAKVALDQCAAHGIVALVCGGTGLYFRALEEGLSPVPEMPTEVRALAQARRDKLGPEAFRDEVVSQDPAMERFPAGDAQRLLRAWEVFCATGKPLSWHQARPRAPIVGSVDARIIIEPPRDVLYARCDARAAMMMEEGAIDEVRALLARNLDPSLPVMKALGVPEVAAMLRDEVDAKTALETLQQNTRRFAKRQLTWFRNQAPDWPRAASAEEAERRLREMLHITGK</sequence>
<keyword evidence="5 10" id="KW-0819">tRNA processing</keyword>
<protein>
    <recommendedName>
        <fullName evidence="10">tRNA dimethylallyltransferase</fullName>
        <ecNumber evidence="10">2.5.1.75</ecNumber>
    </recommendedName>
    <alternativeName>
        <fullName evidence="10">Dimethylallyl diphosphate:tRNA dimethylallyltransferase</fullName>
        <shortName evidence="10">DMAPP:tRNA dimethylallyltransferase</shortName>
        <shortName evidence="10">DMATase</shortName>
    </alternativeName>
    <alternativeName>
        <fullName evidence="10">Isopentenyl-diphosphate:tRNA isopentenyltransferase</fullName>
        <shortName evidence="10">IPP transferase</shortName>
        <shortName evidence="10">IPPT</shortName>
        <shortName evidence="10">IPTase</shortName>
    </alternativeName>
</protein>
<dbReference type="Gene3D" id="3.40.50.300">
    <property type="entry name" value="P-loop containing nucleotide triphosphate hydrolases"/>
    <property type="match status" value="1"/>
</dbReference>
<feature type="region of interest" description="Interaction with substrate tRNA" evidence="10">
    <location>
        <begin position="159"/>
        <end position="163"/>
    </location>
</feature>
<dbReference type="EMBL" id="JBHPON010000002">
    <property type="protein sequence ID" value="MFC6036120.1"/>
    <property type="molecule type" value="Genomic_DNA"/>
</dbReference>
<dbReference type="PANTHER" id="PTHR11088">
    <property type="entry name" value="TRNA DIMETHYLALLYLTRANSFERASE"/>
    <property type="match status" value="1"/>
</dbReference>
<keyword evidence="6 10" id="KW-0547">Nucleotide-binding</keyword>
<evidence type="ECO:0000256" key="2">
    <source>
        <dbReference type="ARBA" id="ARBA00003213"/>
    </source>
</evidence>
<keyword evidence="15" id="KW-1185">Reference proteome</keyword>
<dbReference type="HAMAP" id="MF_00185">
    <property type="entry name" value="IPP_trans"/>
    <property type="match status" value="1"/>
</dbReference>
<comment type="subunit">
    <text evidence="10">Monomer.</text>
</comment>
<comment type="caution">
    <text evidence="10">Lacks conserved residue(s) required for the propagation of feature annotation.</text>
</comment>
<keyword evidence="7 10" id="KW-0067">ATP-binding</keyword>
<comment type="similarity">
    <text evidence="3 10 13">Belongs to the IPP transferase family.</text>
</comment>
<comment type="function">
    <text evidence="2 10 12">Catalyzes the transfer of a dimethylallyl group onto the adenine at position 37 in tRNAs that read codons beginning with uridine, leading to the formation of N6-(dimethylallyl)adenosine (i(6)A).</text>
</comment>
<dbReference type="GO" id="GO:0052381">
    <property type="term" value="F:tRNA dimethylallyltransferase activity"/>
    <property type="evidence" value="ECO:0007669"/>
    <property type="project" value="UniProtKB-EC"/>
</dbReference>
<proteinExistence type="inferred from homology"/>
<evidence type="ECO:0000256" key="6">
    <source>
        <dbReference type="ARBA" id="ARBA00022741"/>
    </source>
</evidence>
<evidence type="ECO:0000256" key="9">
    <source>
        <dbReference type="ARBA" id="ARBA00049563"/>
    </source>
</evidence>
<feature type="binding site" evidence="10">
    <location>
        <begin position="11"/>
        <end position="18"/>
    </location>
    <ligand>
        <name>ATP</name>
        <dbReference type="ChEBI" id="CHEBI:30616"/>
    </ligand>
</feature>
<feature type="site" description="Interaction with substrate tRNA" evidence="10">
    <location>
        <position position="102"/>
    </location>
</feature>
<evidence type="ECO:0000256" key="4">
    <source>
        <dbReference type="ARBA" id="ARBA00022679"/>
    </source>
</evidence>
<dbReference type="InterPro" id="IPR018022">
    <property type="entry name" value="IPT"/>
</dbReference>
<dbReference type="Pfam" id="PF01715">
    <property type="entry name" value="IPPT"/>
    <property type="match status" value="1"/>
</dbReference>
<evidence type="ECO:0000256" key="3">
    <source>
        <dbReference type="ARBA" id="ARBA00005842"/>
    </source>
</evidence>
<evidence type="ECO:0000313" key="14">
    <source>
        <dbReference type="EMBL" id="MFC6036120.1"/>
    </source>
</evidence>
<dbReference type="NCBIfam" id="TIGR00174">
    <property type="entry name" value="miaA"/>
    <property type="match status" value="1"/>
</dbReference>
<evidence type="ECO:0000256" key="13">
    <source>
        <dbReference type="RuleBase" id="RU003785"/>
    </source>
</evidence>
<organism evidence="14 15">
    <name type="scientific">Hyphococcus aureus</name>
    <dbReference type="NCBI Taxonomy" id="2666033"/>
    <lineage>
        <taxon>Bacteria</taxon>
        <taxon>Pseudomonadati</taxon>
        <taxon>Pseudomonadota</taxon>
        <taxon>Alphaproteobacteria</taxon>
        <taxon>Parvularculales</taxon>
        <taxon>Parvularculaceae</taxon>
        <taxon>Hyphococcus</taxon>
    </lineage>
</organism>
<dbReference type="Proteomes" id="UP001596116">
    <property type="component" value="Unassembled WGS sequence"/>
</dbReference>